<accession>A0A953M3S1</accession>
<dbReference type="AlphaFoldDB" id="A0A953M3S1"/>
<feature type="compositionally biased region" description="Basic and acidic residues" evidence="1">
    <location>
        <begin position="56"/>
        <end position="90"/>
    </location>
</feature>
<name>A0A953M3S1_9BACT</name>
<sequence>MNDKKAKKLRREIYRDTSLKVKREYVLFSDTGQILNKPGSPRARYQAAKKKILAAPHERGISQRKELPNGDSKEGDEKSPGEEGRKKEVVPEAEVSSLT</sequence>
<evidence type="ECO:0000256" key="1">
    <source>
        <dbReference type="SAM" id="MobiDB-lite"/>
    </source>
</evidence>
<protein>
    <submittedName>
        <fullName evidence="2">Uncharacterized protein</fullName>
    </submittedName>
</protein>
<dbReference type="Proteomes" id="UP000705867">
    <property type="component" value="Unassembled WGS sequence"/>
</dbReference>
<comment type="caution">
    <text evidence="2">The sequence shown here is derived from an EMBL/GenBank/DDBJ whole genome shotgun (WGS) entry which is preliminary data.</text>
</comment>
<reference evidence="2" key="1">
    <citation type="journal article" date="2021" name="bioRxiv">
        <title>Unraveling nitrogen, sulfur and carbon metabolic pathways and microbial community transcriptional responses to substrate deprivation and toxicity stresses in a bioreactor mimicking anoxic brackish coastal sediment conditions.</title>
        <authorList>
            <person name="Martins P.D."/>
            <person name="Echeveste M.J."/>
            <person name="Arshad A."/>
            <person name="Kurth J."/>
            <person name="Ouboter H."/>
            <person name="Jetten M.S.M."/>
            <person name="Welte C.U."/>
        </authorList>
    </citation>
    <scope>NUCLEOTIDE SEQUENCE</scope>
    <source>
        <strain evidence="2">MAG_39</strain>
    </source>
</reference>
<gene>
    <name evidence="2" type="ORF">K8I29_19715</name>
</gene>
<reference evidence="2" key="2">
    <citation type="submission" date="2021-08" db="EMBL/GenBank/DDBJ databases">
        <authorList>
            <person name="Dalcin Martins P."/>
        </authorList>
    </citation>
    <scope>NUCLEOTIDE SEQUENCE</scope>
    <source>
        <strain evidence="2">MAG_39</strain>
    </source>
</reference>
<dbReference type="EMBL" id="JAIOIV010000151">
    <property type="protein sequence ID" value="MBZ0158432.1"/>
    <property type="molecule type" value="Genomic_DNA"/>
</dbReference>
<evidence type="ECO:0000313" key="3">
    <source>
        <dbReference type="Proteomes" id="UP000705867"/>
    </source>
</evidence>
<organism evidence="2 3">
    <name type="scientific">Candidatus Nitrobium versatile</name>
    <dbReference type="NCBI Taxonomy" id="2884831"/>
    <lineage>
        <taxon>Bacteria</taxon>
        <taxon>Pseudomonadati</taxon>
        <taxon>Nitrospirota</taxon>
        <taxon>Nitrospiria</taxon>
        <taxon>Nitrospirales</taxon>
        <taxon>Nitrospiraceae</taxon>
        <taxon>Candidatus Nitrobium</taxon>
    </lineage>
</organism>
<proteinExistence type="predicted"/>
<feature type="region of interest" description="Disordered" evidence="1">
    <location>
        <begin position="32"/>
        <end position="99"/>
    </location>
</feature>
<evidence type="ECO:0000313" key="2">
    <source>
        <dbReference type="EMBL" id="MBZ0158432.1"/>
    </source>
</evidence>